<gene>
    <name evidence="1" type="ORF">EZS28_039761</name>
</gene>
<reference evidence="1 2" key="1">
    <citation type="submission" date="2019-03" db="EMBL/GenBank/DDBJ databases">
        <title>Single cell metagenomics reveals metabolic interactions within the superorganism composed of flagellate Streblomastix strix and complex community of Bacteroidetes bacteria on its surface.</title>
        <authorList>
            <person name="Treitli S.C."/>
            <person name="Kolisko M."/>
            <person name="Husnik F."/>
            <person name="Keeling P."/>
            <person name="Hampl V."/>
        </authorList>
    </citation>
    <scope>NUCLEOTIDE SEQUENCE [LARGE SCALE GENOMIC DNA]</scope>
    <source>
        <strain evidence="1">ST1C</strain>
    </source>
</reference>
<comment type="caution">
    <text evidence="1">The sequence shown here is derived from an EMBL/GenBank/DDBJ whole genome shotgun (WGS) entry which is preliminary data.</text>
</comment>
<dbReference type="Proteomes" id="UP000324800">
    <property type="component" value="Unassembled WGS sequence"/>
</dbReference>
<sequence length="98" mass="11020">MLCQPSIALFVTSDVNYLLDKIQLTNYSPFSFRAALRVYLPVKGVLPLFSTVFLASIRPRFFPYSHISLLAPLGQATKVEMANQEPLSQLELLPVSLY</sequence>
<evidence type="ECO:0000313" key="2">
    <source>
        <dbReference type="Proteomes" id="UP000324800"/>
    </source>
</evidence>
<accession>A0A5J4U2X4</accession>
<name>A0A5J4U2X4_9EUKA</name>
<protein>
    <submittedName>
        <fullName evidence="1">Uncharacterized protein</fullName>
    </submittedName>
</protein>
<dbReference type="AlphaFoldDB" id="A0A5J4U2X4"/>
<proteinExistence type="predicted"/>
<evidence type="ECO:0000313" key="1">
    <source>
        <dbReference type="EMBL" id="KAA6364714.1"/>
    </source>
</evidence>
<dbReference type="EMBL" id="SNRW01021304">
    <property type="protein sequence ID" value="KAA6364714.1"/>
    <property type="molecule type" value="Genomic_DNA"/>
</dbReference>
<organism evidence="1 2">
    <name type="scientific">Streblomastix strix</name>
    <dbReference type="NCBI Taxonomy" id="222440"/>
    <lineage>
        <taxon>Eukaryota</taxon>
        <taxon>Metamonada</taxon>
        <taxon>Preaxostyla</taxon>
        <taxon>Oxymonadida</taxon>
        <taxon>Streblomastigidae</taxon>
        <taxon>Streblomastix</taxon>
    </lineage>
</organism>